<evidence type="ECO:0000313" key="1">
    <source>
        <dbReference type="EMBL" id="KPV46061.1"/>
    </source>
</evidence>
<dbReference type="EMBL" id="LJCR01003641">
    <property type="protein sequence ID" value="KPV46061.1"/>
    <property type="molecule type" value="Genomic_DNA"/>
</dbReference>
<organism evidence="1 2">
    <name type="scientific">Kouleothrix aurantiaca</name>
    <dbReference type="NCBI Taxonomy" id="186479"/>
    <lineage>
        <taxon>Bacteria</taxon>
        <taxon>Bacillati</taxon>
        <taxon>Chloroflexota</taxon>
        <taxon>Chloroflexia</taxon>
        <taxon>Chloroflexales</taxon>
        <taxon>Roseiflexineae</taxon>
        <taxon>Roseiflexaceae</taxon>
        <taxon>Kouleothrix</taxon>
    </lineage>
</organism>
<evidence type="ECO:0000313" key="2">
    <source>
        <dbReference type="Proteomes" id="UP000050509"/>
    </source>
</evidence>
<feature type="non-terminal residue" evidence="1">
    <location>
        <position position="171"/>
    </location>
</feature>
<sequence>MQARVVGSAGLATSTSTGWRALASPAWRSDAALVPAWGLIGPTELLDLRALPANWMQPGFDDGGWPAAAAAVAPPGRVAPRTLPTLANVPIPAAVRESGVLALGMRIAELLGDSTRPVNYTLRALASTTITIETLASAVSGSRTLTLDGSALEWQPRPNRPDVVFATRALG</sequence>
<gene>
    <name evidence="1" type="ORF">SE17_43690</name>
</gene>
<dbReference type="Gene3D" id="2.60.120.260">
    <property type="entry name" value="Galactose-binding domain-like"/>
    <property type="match status" value="1"/>
</dbReference>
<accession>A0A0N8PQ40</accession>
<dbReference type="AlphaFoldDB" id="A0A0N8PQ40"/>
<reference evidence="1 2" key="1">
    <citation type="submission" date="2015-09" db="EMBL/GenBank/DDBJ databases">
        <title>Draft genome sequence of Kouleothrix aurantiaca JCM 19913.</title>
        <authorList>
            <person name="Hemp J."/>
        </authorList>
    </citation>
    <scope>NUCLEOTIDE SEQUENCE [LARGE SCALE GENOMIC DNA]</scope>
    <source>
        <strain evidence="1 2">COM-B</strain>
    </source>
</reference>
<name>A0A0N8PQ40_9CHLR</name>
<protein>
    <submittedName>
        <fullName evidence="1">Uncharacterized protein</fullName>
    </submittedName>
</protein>
<dbReference type="Proteomes" id="UP000050509">
    <property type="component" value="Unassembled WGS sequence"/>
</dbReference>
<comment type="caution">
    <text evidence="1">The sequence shown here is derived from an EMBL/GenBank/DDBJ whole genome shotgun (WGS) entry which is preliminary data.</text>
</comment>
<proteinExistence type="predicted"/>
<keyword evidence="2" id="KW-1185">Reference proteome</keyword>